<dbReference type="Pfam" id="PF06401">
    <property type="entry name" value="Alpha-2-MRAP_C"/>
    <property type="match status" value="1"/>
</dbReference>
<dbReference type="RefSeq" id="XP_028919432.1">
    <property type="nucleotide sequence ID" value="XM_029063599.1"/>
</dbReference>
<evidence type="ECO:0000259" key="2">
    <source>
        <dbReference type="Pfam" id="PF06400"/>
    </source>
</evidence>
<reference evidence="4" key="2">
    <citation type="submission" date="2025-08" db="UniProtKB">
        <authorList>
            <consortium name="Ensembl"/>
        </authorList>
    </citation>
    <scope>IDENTIFICATION</scope>
    <source>
        <strain evidence="4">Glennie</strain>
    </source>
</reference>
<dbReference type="InterPro" id="IPR038003">
    <property type="entry name" value="A2-macroglobuin_RAP"/>
</dbReference>
<dbReference type="Gene3D" id="1.20.81.10">
    <property type="entry name" value="RAP domain"/>
    <property type="match status" value="3"/>
</dbReference>
<dbReference type="GO" id="GO:0070326">
    <property type="term" value="F:very-low-density lipoprotein particle receptor binding"/>
    <property type="evidence" value="ECO:0000318"/>
    <property type="project" value="GO_Central"/>
</dbReference>
<dbReference type="GO" id="GO:0048237">
    <property type="term" value="C:rough endoplasmic reticulum lumen"/>
    <property type="evidence" value="ECO:0000318"/>
    <property type="project" value="GO_Central"/>
</dbReference>
<dbReference type="GO" id="GO:0048018">
    <property type="term" value="F:receptor ligand activity"/>
    <property type="evidence" value="ECO:0007669"/>
    <property type="project" value="Ensembl"/>
</dbReference>
<dbReference type="KEGG" id="oaa:114811265"/>
<accession>A0A6I8P4B3</accession>
<evidence type="ECO:0000313" key="5">
    <source>
        <dbReference type="Proteomes" id="UP000002279"/>
    </source>
</evidence>
<dbReference type="GO" id="GO:0002091">
    <property type="term" value="P:negative regulation of receptor internalization"/>
    <property type="evidence" value="ECO:0000318"/>
    <property type="project" value="GO_Central"/>
</dbReference>
<dbReference type="GO" id="GO:0005793">
    <property type="term" value="C:endoplasmic reticulum-Golgi intermediate compartment"/>
    <property type="evidence" value="ECO:0000318"/>
    <property type="project" value="GO_Central"/>
</dbReference>
<evidence type="ECO:0000256" key="1">
    <source>
        <dbReference type="SAM" id="Coils"/>
    </source>
</evidence>
<dbReference type="InterPro" id="IPR037999">
    <property type="entry name" value="RAP_D3"/>
</dbReference>
<dbReference type="CDD" id="cd14806">
    <property type="entry name" value="RAP_D1"/>
    <property type="match status" value="1"/>
</dbReference>
<dbReference type="InterPro" id="IPR010483">
    <property type="entry name" value="Alpha_2_MRAP_C"/>
</dbReference>
<dbReference type="GO" id="GO:0008201">
    <property type="term" value="F:heparin binding"/>
    <property type="evidence" value="ECO:0007669"/>
    <property type="project" value="InterPro"/>
</dbReference>
<dbReference type="GO" id="GO:0048019">
    <property type="term" value="F:receptor antagonist activity"/>
    <property type="evidence" value="ECO:0000318"/>
    <property type="project" value="GO_Central"/>
</dbReference>
<gene>
    <name evidence="4" type="primary">LRPAP1</name>
</gene>
<dbReference type="OrthoDB" id="5817428at2759"/>
<dbReference type="GO" id="GO:0010916">
    <property type="term" value="P:negative regulation of very-low-density lipoprotein particle clearance"/>
    <property type="evidence" value="ECO:0000318"/>
    <property type="project" value="GO_Central"/>
</dbReference>
<keyword evidence="5" id="KW-1185">Reference proteome</keyword>
<dbReference type="GO" id="GO:0005886">
    <property type="term" value="C:plasma membrane"/>
    <property type="evidence" value="ECO:0000318"/>
    <property type="project" value="GO_Central"/>
</dbReference>
<dbReference type="Proteomes" id="UP000002279">
    <property type="component" value="Chromosome 4"/>
</dbReference>
<dbReference type="InterPro" id="IPR038001">
    <property type="entry name" value="RAP_D2"/>
</dbReference>
<dbReference type="GO" id="GO:0050750">
    <property type="term" value="F:low-density lipoprotein particle receptor binding"/>
    <property type="evidence" value="ECO:0000318"/>
    <property type="project" value="GO_Central"/>
</dbReference>
<dbReference type="GO" id="GO:0005768">
    <property type="term" value="C:endosome"/>
    <property type="evidence" value="ECO:0000318"/>
    <property type="project" value="GO_Central"/>
</dbReference>
<sequence length="348" mass="40112">MAAARAWVVVAAAAAGLLGLLAGAARGGKYSRETNERPRDGEFRVLKLNQVWEKAQRLQLSAVKLAELHSDLKVQEKDELTWKKLRADGLDEDGEKEARLRRDFHVILTRYGLDGKKDAQPADTNFIDGGSESDVLDDPRLEKLWNKAKTSGKFSGEELDKLWREFEHHKEKVEEYNMLLETVSRIEEIHKNAIGPAHEVPVKEDVLQGKHADLKDKLRSIHQGFDRLRTVSHRGYDASSEFEEPRVIDLWDLARTANFTKKELESFREELRHFEAKIEKHQHYQKQLEISQEKLRHLAGTGDKEHLSHNKEKYALLEEKTKALGYKVKKHLQDLSTRISRGLQHNEL</sequence>
<feature type="coiled-coil region" evidence="1">
    <location>
        <begin position="257"/>
        <end position="284"/>
    </location>
</feature>
<dbReference type="FunCoup" id="A0A6I8P4B3">
    <property type="interactions" value="839"/>
</dbReference>
<feature type="domain" description="Alpha-2-macroglobulin RAP C-terminal" evidence="3">
    <location>
        <begin position="136"/>
        <end position="348"/>
    </location>
</feature>
<organism evidence="4 5">
    <name type="scientific">Ornithorhynchus anatinus</name>
    <name type="common">Duckbill platypus</name>
    <dbReference type="NCBI Taxonomy" id="9258"/>
    <lineage>
        <taxon>Eukaryota</taxon>
        <taxon>Metazoa</taxon>
        <taxon>Chordata</taxon>
        <taxon>Craniata</taxon>
        <taxon>Vertebrata</taxon>
        <taxon>Euteleostomi</taxon>
        <taxon>Mammalia</taxon>
        <taxon>Monotremata</taxon>
        <taxon>Ornithorhynchidae</taxon>
        <taxon>Ornithorhynchus</taxon>
    </lineage>
</organism>
<dbReference type="GO" id="GO:0012505">
    <property type="term" value="C:endomembrane system"/>
    <property type="evidence" value="ECO:0000318"/>
    <property type="project" value="GO_Central"/>
</dbReference>
<dbReference type="GO" id="GO:0035473">
    <property type="term" value="F:lipase binding"/>
    <property type="evidence" value="ECO:0000318"/>
    <property type="project" value="GO_Central"/>
</dbReference>
<evidence type="ECO:0000313" key="4">
    <source>
        <dbReference type="Ensembl" id="ENSOANP00000047290.1"/>
    </source>
</evidence>
<dbReference type="GO" id="GO:0005801">
    <property type="term" value="C:cis-Golgi network"/>
    <property type="evidence" value="ECO:0000318"/>
    <property type="project" value="GO_Central"/>
</dbReference>
<dbReference type="InParanoid" id="A0A6I8P4B3"/>
<dbReference type="InterPro" id="IPR009066">
    <property type="entry name" value="MG_RAP_rcpt_1"/>
</dbReference>
<reference evidence="4 5" key="1">
    <citation type="journal article" date="2008" name="Nature">
        <title>Genome analysis of the platypus reveals unique signatures of evolution.</title>
        <authorList>
            <person name="Warren W.C."/>
            <person name="Hillier L.W."/>
            <person name="Marshall Graves J.A."/>
            <person name="Birney E."/>
            <person name="Ponting C.P."/>
            <person name="Grutzner F."/>
            <person name="Belov K."/>
            <person name="Miller W."/>
            <person name="Clarke L."/>
            <person name="Chinwalla A.T."/>
            <person name="Yang S.P."/>
            <person name="Heger A."/>
            <person name="Locke D.P."/>
            <person name="Miethke P."/>
            <person name="Waters P.D."/>
            <person name="Veyrunes F."/>
            <person name="Fulton L."/>
            <person name="Fulton B."/>
            <person name="Graves T."/>
            <person name="Wallis J."/>
            <person name="Puente X.S."/>
            <person name="Lopez-Otin C."/>
            <person name="Ordonez G.R."/>
            <person name="Eichler E.E."/>
            <person name="Chen L."/>
            <person name="Cheng Z."/>
            <person name="Deakin J.E."/>
            <person name="Alsop A."/>
            <person name="Thompson K."/>
            <person name="Kirby P."/>
            <person name="Papenfuss A.T."/>
            <person name="Wakefield M.J."/>
            <person name="Olender T."/>
            <person name="Lancet D."/>
            <person name="Huttley G.A."/>
            <person name="Smit A.F."/>
            <person name="Pask A."/>
            <person name="Temple-Smith P."/>
            <person name="Batzer M.A."/>
            <person name="Walker J.A."/>
            <person name="Konkel M.K."/>
            <person name="Harris R.S."/>
            <person name="Whittington C.M."/>
            <person name="Wong E.S."/>
            <person name="Gemmell N.J."/>
            <person name="Buschiazzo E."/>
            <person name="Vargas Jentzsch I.M."/>
            <person name="Merkel A."/>
            <person name="Schmitz J."/>
            <person name="Zemann A."/>
            <person name="Churakov G."/>
            <person name="Kriegs J.O."/>
            <person name="Brosius J."/>
            <person name="Murchison E.P."/>
            <person name="Sachidanandam R."/>
            <person name="Smith C."/>
            <person name="Hannon G.J."/>
            <person name="Tsend-Ayush E."/>
            <person name="McMillan D."/>
            <person name="Attenborough R."/>
            <person name="Rens W."/>
            <person name="Ferguson-Smith M."/>
            <person name="Lefevre C.M."/>
            <person name="Sharp J.A."/>
            <person name="Nicholas K.R."/>
            <person name="Ray D.A."/>
            <person name="Kube M."/>
            <person name="Reinhardt R."/>
            <person name="Pringle T.H."/>
            <person name="Taylor J."/>
            <person name="Jones R.C."/>
            <person name="Nixon B."/>
            <person name="Dacheux J.L."/>
            <person name="Niwa H."/>
            <person name="Sekita Y."/>
            <person name="Huang X."/>
            <person name="Stark A."/>
            <person name="Kheradpour P."/>
            <person name="Kellis M."/>
            <person name="Flicek P."/>
            <person name="Chen Y."/>
            <person name="Webber C."/>
            <person name="Hardison R."/>
            <person name="Nelson J."/>
            <person name="Hallsworth-Pepin K."/>
            <person name="Delehaunty K."/>
            <person name="Markovic C."/>
            <person name="Minx P."/>
            <person name="Feng Y."/>
            <person name="Kremitzki C."/>
            <person name="Mitreva M."/>
            <person name="Glasscock J."/>
            <person name="Wylie T."/>
            <person name="Wohldmann P."/>
            <person name="Thiru P."/>
            <person name="Nhan M.N."/>
            <person name="Pohl C.S."/>
            <person name="Smith S.M."/>
            <person name="Hou S."/>
            <person name="Nefedov M."/>
            <person name="de Jong P.J."/>
            <person name="Renfree M.B."/>
            <person name="Mardis E.R."/>
            <person name="Wilson R.K."/>
        </authorList>
    </citation>
    <scope>NUCLEOTIDE SEQUENCE [LARGE SCALE GENOMIC DNA]</scope>
    <source>
        <strain evidence="4 5">Glennie</strain>
    </source>
</reference>
<proteinExistence type="predicted"/>
<dbReference type="CDD" id="cd14807">
    <property type="entry name" value="RAP_D2"/>
    <property type="match status" value="1"/>
</dbReference>
<dbReference type="GeneID" id="114811265"/>
<dbReference type="AlphaFoldDB" id="A0A6I8P4B3"/>
<dbReference type="Bgee" id="ENSOANG00000043402">
    <property type="expression patterns" value="Expressed in adult mammalian kidney and 8 other cell types or tissues"/>
</dbReference>
<evidence type="ECO:0000259" key="3">
    <source>
        <dbReference type="Pfam" id="PF06401"/>
    </source>
</evidence>
<dbReference type="PANTHER" id="PTHR16560:SF2">
    <property type="entry name" value="ALPHA-2-MACROGLOBULIN RECEPTOR-ASSOCIATED PROTEIN"/>
    <property type="match status" value="1"/>
</dbReference>
<dbReference type="PANTHER" id="PTHR16560">
    <property type="entry name" value="ALPHA-2-MACROGLOBULIN RECEPTOR-ASSOCIATED PROTEIN"/>
    <property type="match status" value="1"/>
</dbReference>
<protein>
    <submittedName>
        <fullName evidence="4">LDL receptor related protein associated protein 1</fullName>
    </submittedName>
</protein>
<dbReference type="GeneTree" id="ENSGT00390000004855"/>
<feature type="domain" description="Alpha-2-macroglobulin receptor-associated protein" evidence="2">
    <location>
        <begin position="31"/>
        <end position="119"/>
    </location>
</feature>
<dbReference type="GO" id="GO:0150093">
    <property type="term" value="P:amyloid-beta clearance by transcytosis"/>
    <property type="evidence" value="ECO:0007669"/>
    <property type="project" value="Ensembl"/>
</dbReference>
<dbReference type="OMA" id="QEFEHHQ"/>
<name>A0A6I8P4B3_ORNAN</name>
<dbReference type="GO" id="GO:1900222">
    <property type="term" value="P:negative regulation of amyloid-beta clearance"/>
    <property type="evidence" value="ECO:0007669"/>
    <property type="project" value="Ensembl"/>
</dbReference>
<dbReference type="InterPro" id="IPR036744">
    <property type="entry name" value="RAP_sf"/>
</dbReference>
<dbReference type="Pfam" id="PF06400">
    <property type="entry name" value="Alpha-2-MRAP_N"/>
    <property type="match status" value="1"/>
</dbReference>
<reference evidence="4" key="3">
    <citation type="submission" date="2025-09" db="UniProtKB">
        <authorList>
            <consortium name="Ensembl"/>
        </authorList>
    </citation>
    <scope>IDENTIFICATION</scope>
    <source>
        <strain evidence="4">Glennie</strain>
    </source>
</reference>
<dbReference type="SUPFAM" id="SSF47045">
    <property type="entry name" value="RAP domain-like"/>
    <property type="match status" value="3"/>
</dbReference>
<dbReference type="CDD" id="cd14808">
    <property type="entry name" value="RAP_D3"/>
    <property type="match status" value="1"/>
</dbReference>
<dbReference type="Ensembl" id="ENSOANT00000057341.1">
    <property type="protein sequence ID" value="ENSOANP00000047290.1"/>
    <property type="gene ID" value="ENSOANG00000043402.1"/>
</dbReference>
<dbReference type="CTD" id="4043"/>
<keyword evidence="1" id="KW-0175">Coiled coil</keyword>